<dbReference type="GO" id="GO:0032259">
    <property type="term" value="P:methylation"/>
    <property type="evidence" value="ECO:0007669"/>
    <property type="project" value="UniProtKB-KW"/>
</dbReference>
<dbReference type="GO" id="GO:0008757">
    <property type="term" value="F:S-adenosylmethionine-dependent methyltransferase activity"/>
    <property type="evidence" value="ECO:0007669"/>
    <property type="project" value="InterPro"/>
</dbReference>
<dbReference type="PROSITE" id="PS50123">
    <property type="entry name" value="CHER"/>
    <property type="match status" value="1"/>
</dbReference>
<dbReference type="SMART" id="SM00138">
    <property type="entry name" value="MeTrc"/>
    <property type="match status" value="1"/>
</dbReference>
<keyword evidence="3" id="KW-0949">S-adenosyl-L-methionine</keyword>
<reference evidence="6 7" key="1">
    <citation type="submission" date="2018-07" db="EMBL/GenBank/DDBJ databases">
        <title>Genome sequencing of rice bacterial endophytes.</title>
        <authorList>
            <person name="Venturi V."/>
        </authorList>
    </citation>
    <scope>NUCLEOTIDE SEQUENCE [LARGE SCALE GENOMIC DNA]</scope>
    <source>
        <strain evidence="6 7">E2333</strain>
    </source>
</reference>
<dbReference type="PRINTS" id="PR00996">
    <property type="entry name" value="CHERMTFRASE"/>
</dbReference>
<evidence type="ECO:0000256" key="1">
    <source>
        <dbReference type="ARBA" id="ARBA00022603"/>
    </source>
</evidence>
<dbReference type="EMBL" id="QRAV01000003">
    <property type="protein sequence ID" value="RDL23037.1"/>
    <property type="molecule type" value="Genomic_DNA"/>
</dbReference>
<name>A0A370STG8_PSEJE</name>
<sequence>MSSDQRFFDFLKERIGLDVTSVGPAIIERAVRQRTTLSQAAHADEYWQLLQGSRDEQQALIEAVIVPETWFFRYPESFATLGKLARQRLAELNNMRALRILSLPCSTGEEPYSIAMALLDAGIKPHQFKVDGMDVSPLSVDKARRALYGKNSFRGQDLDYRDRHFSAEQDGHRVNETVREQVRLQVGNVLDPTLLATEPAFDFVFCRNLLIYFDQPTQQQVFEVLKRLTHVDGVLFIGPAEGSLLGRLGMRSIGIAQSFAFSRQSHPQPEPMPISKPVALPVSQPIRSTPPPPVRNRPFAAATPLPVTSKSANPDAATLLANIAALANEGKSAEARAACDQYLRSHEPVAQVFYWLGLLSDVAGLTLEAQGFYRKALYLEPQHPEALMHLAALLQAQGDSVGARRLQERAARSGRTADSERKR</sequence>
<protein>
    <submittedName>
        <fullName evidence="6">CheR-type MCP methyltransferase</fullName>
    </submittedName>
</protein>
<dbReference type="PANTHER" id="PTHR24422:SF19">
    <property type="entry name" value="CHEMOTAXIS PROTEIN METHYLTRANSFERASE"/>
    <property type="match status" value="1"/>
</dbReference>
<evidence type="ECO:0000259" key="5">
    <source>
        <dbReference type="PROSITE" id="PS50123"/>
    </source>
</evidence>
<dbReference type="Gene3D" id="1.25.40.10">
    <property type="entry name" value="Tetratricopeptide repeat domain"/>
    <property type="match status" value="1"/>
</dbReference>
<keyword evidence="2 6" id="KW-0808">Transferase</keyword>
<feature type="region of interest" description="Disordered" evidence="4">
    <location>
        <begin position="404"/>
        <end position="423"/>
    </location>
</feature>
<dbReference type="Pfam" id="PF01739">
    <property type="entry name" value="CheR"/>
    <property type="match status" value="1"/>
</dbReference>
<evidence type="ECO:0000256" key="3">
    <source>
        <dbReference type="ARBA" id="ARBA00022691"/>
    </source>
</evidence>
<proteinExistence type="predicted"/>
<dbReference type="InterPro" id="IPR000780">
    <property type="entry name" value="CheR_MeTrfase"/>
</dbReference>
<dbReference type="InterPro" id="IPR050903">
    <property type="entry name" value="Bact_Chemotaxis_MeTrfase"/>
</dbReference>
<dbReference type="SUPFAM" id="SSF48452">
    <property type="entry name" value="TPR-like"/>
    <property type="match status" value="1"/>
</dbReference>
<feature type="domain" description="CheR-type methyltransferase" evidence="5">
    <location>
        <begin position="1"/>
        <end position="241"/>
    </location>
</feature>
<gene>
    <name evidence="6" type="ORF">DEU51_103162</name>
</gene>
<dbReference type="RefSeq" id="WP_047299885.1">
    <property type="nucleotide sequence ID" value="NZ_QRAV01000003.1"/>
</dbReference>
<dbReference type="SUPFAM" id="SSF47757">
    <property type="entry name" value="Chemotaxis receptor methyltransferase CheR, N-terminal domain"/>
    <property type="match status" value="1"/>
</dbReference>
<comment type="caution">
    <text evidence="6">The sequence shown here is derived from an EMBL/GenBank/DDBJ whole genome shotgun (WGS) entry which is preliminary data.</text>
</comment>
<dbReference type="Gene3D" id="3.40.50.150">
    <property type="entry name" value="Vaccinia Virus protein VP39"/>
    <property type="match status" value="1"/>
</dbReference>
<evidence type="ECO:0000313" key="7">
    <source>
        <dbReference type="Proteomes" id="UP000255365"/>
    </source>
</evidence>
<dbReference type="AlphaFoldDB" id="A0A370STG8"/>
<feature type="compositionally biased region" description="Basic and acidic residues" evidence="4">
    <location>
        <begin position="405"/>
        <end position="423"/>
    </location>
</feature>
<dbReference type="InterPro" id="IPR029063">
    <property type="entry name" value="SAM-dependent_MTases_sf"/>
</dbReference>
<accession>A0A370STG8</accession>
<dbReference type="InterPro" id="IPR011990">
    <property type="entry name" value="TPR-like_helical_dom_sf"/>
</dbReference>
<evidence type="ECO:0000313" key="6">
    <source>
        <dbReference type="EMBL" id="RDL23037.1"/>
    </source>
</evidence>
<dbReference type="PANTHER" id="PTHR24422">
    <property type="entry name" value="CHEMOTAXIS PROTEIN METHYLTRANSFERASE"/>
    <property type="match status" value="1"/>
</dbReference>
<organism evidence="6 7">
    <name type="scientific">Pseudomonas jessenii</name>
    <dbReference type="NCBI Taxonomy" id="77298"/>
    <lineage>
        <taxon>Bacteria</taxon>
        <taxon>Pseudomonadati</taxon>
        <taxon>Pseudomonadota</taxon>
        <taxon>Gammaproteobacteria</taxon>
        <taxon>Pseudomonadales</taxon>
        <taxon>Pseudomonadaceae</taxon>
        <taxon>Pseudomonas</taxon>
    </lineage>
</organism>
<dbReference type="CDD" id="cd02440">
    <property type="entry name" value="AdoMet_MTases"/>
    <property type="match status" value="1"/>
</dbReference>
<evidence type="ECO:0000256" key="4">
    <source>
        <dbReference type="SAM" id="MobiDB-lite"/>
    </source>
</evidence>
<keyword evidence="1 6" id="KW-0489">Methyltransferase</keyword>
<evidence type="ECO:0000256" key="2">
    <source>
        <dbReference type="ARBA" id="ARBA00022679"/>
    </source>
</evidence>
<dbReference type="Proteomes" id="UP000255365">
    <property type="component" value="Unassembled WGS sequence"/>
</dbReference>
<dbReference type="InterPro" id="IPR022642">
    <property type="entry name" value="CheR_C"/>
</dbReference>
<dbReference type="SUPFAM" id="SSF53335">
    <property type="entry name" value="S-adenosyl-L-methionine-dependent methyltransferases"/>
    <property type="match status" value="1"/>
</dbReference>